<evidence type="ECO:0000313" key="1">
    <source>
        <dbReference type="Proteomes" id="UP000887580"/>
    </source>
</evidence>
<organism evidence="1 2">
    <name type="scientific">Panagrolaimus sp. PS1159</name>
    <dbReference type="NCBI Taxonomy" id="55785"/>
    <lineage>
        <taxon>Eukaryota</taxon>
        <taxon>Metazoa</taxon>
        <taxon>Ecdysozoa</taxon>
        <taxon>Nematoda</taxon>
        <taxon>Chromadorea</taxon>
        <taxon>Rhabditida</taxon>
        <taxon>Tylenchina</taxon>
        <taxon>Panagrolaimomorpha</taxon>
        <taxon>Panagrolaimoidea</taxon>
        <taxon>Panagrolaimidae</taxon>
        <taxon>Panagrolaimus</taxon>
    </lineage>
</organism>
<reference evidence="2" key="1">
    <citation type="submission" date="2022-11" db="UniProtKB">
        <authorList>
            <consortium name="WormBaseParasite"/>
        </authorList>
    </citation>
    <scope>IDENTIFICATION</scope>
</reference>
<sequence>MPQKASFSTVKNLTPSNLTLKFWTEVSEDFNNPLKIPQNWTTQNDLEFVLKLRGEYMGSPFICKEKKKIRLKKSTLFYCEVTGSNPNGTLIGLSIGNSFSMNVISTISSDPRFKKVINVFGNGASFPAHDELEKYLIENLVKKIKPDVILLVQRYFQKYLYNTPIEKIPEHKEFKYWNKILEIISNYTSAIIINKEQIVFPYDISQDYMRKKFYGLPIESRIKNPPPSPTLEAWLSLLNCSKCGFYSYREAFCDGDFCNVMDLASGLPVFRDTEHISPVGIRHIKPLIVKEINRILNKSVIN</sequence>
<name>A0AC35G078_9BILA</name>
<evidence type="ECO:0000313" key="2">
    <source>
        <dbReference type="WBParaSite" id="PS1159_v2.g22798.t1"/>
    </source>
</evidence>
<accession>A0AC35G078</accession>
<protein>
    <submittedName>
        <fullName evidence="2">SGNH domain-containing protein</fullName>
    </submittedName>
</protein>
<dbReference type="WBParaSite" id="PS1159_v2.g22798.t1">
    <property type="protein sequence ID" value="PS1159_v2.g22798.t1"/>
    <property type="gene ID" value="PS1159_v2.g22798"/>
</dbReference>
<proteinExistence type="predicted"/>
<dbReference type="Proteomes" id="UP000887580">
    <property type="component" value="Unplaced"/>
</dbReference>